<sequence length="399" mass="41042">MHTLPFINNTHLPFTTNKETTTQMAILKLSTSTILKTTICIFLLTISLECSSGARILVDTTDDDEVAVPPVVPLPTNHPDTTSGPIDEDDTPNEDPTPTLPSGQIPVAVAPAPVVAPIVPLPTKVAPIVAAPVATPATGIGATPTGGSGVGVGAATGGAAVGAEHPTLSFFMHDVMGGSHATSRVVTGIVASSDANVVPFSTPNSQVFPITGGVPLNNINGIVNNNNLPFLAGFNGNNPNNPNSNTVLQNTGNNNVVNGGNNLPFVAAGQLPAGITLQQLMFGSITVIDNELTEGHELGTGVIGQGQGFYLASSLDGSSHTFALTTLFHGSDHEVDDTISFFGVHRTASEISHIAVIGGTGKYEEAKGYATIESLPKVDEHTTDGVETIVHVNVYLTTV</sequence>
<reference evidence="2" key="1">
    <citation type="journal article" date="2022" name="Mol. Ecol. Resour.">
        <title>The genomes of chicory, endive, great burdock and yacon provide insights into Asteraceae palaeo-polyploidization history and plant inulin production.</title>
        <authorList>
            <person name="Fan W."/>
            <person name="Wang S."/>
            <person name="Wang H."/>
            <person name="Wang A."/>
            <person name="Jiang F."/>
            <person name="Liu H."/>
            <person name="Zhao H."/>
            <person name="Xu D."/>
            <person name="Zhang Y."/>
        </authorList>
    </citation>
    <scope>NUCLEOTIDE SEQUENCE [LARGE SCALE GENOMIC DNA]</scope>
    <source>
        <strain evidence="2">cv. Punajuju</strain>
    </source>
</reference>
<protein>
    <submittedName>
        <fullName evidence="1">Uncharacterized protein</fullName>
    </submittedName>
</protein>
<dbReference type="EMBL" id="CM042010">
    <property type="protein sequence ID" value="KAI3778265.1"/>
    <property type="molecule type" value="Genomic_DNA"/>
</dbReference>
<reference evidence="1 2" key="2">
    <citation type="journal article" date="2022" name="Mol. Ecol. Resour.">
        <title>The genomes of chicory, endive, great burdock and yacon provide insights into Asteraceae paleo-polyploidization history and plant inulin production.</title>
        <authorList>
            <person name="Fan W."/>
            <person name="Wang S."/>
            <person name="Wang H."/>
            <person name="Wang A."/>
            <person name="Jiang F."/>
            <person name="Liu H."/>
            <person name="Zhao H."/>
            <person name="Xu D."/>
            <person name="Zhang Y."/>
        </authorList>
    </citation>
    <scope>NUCLEOTIDE SEQUENCE [LARGE SCALE GENOMIC DNA]</scope>
    <source>
        <strain evidence="2">cv. Punajuju</strain>
        <tissue evidence="1">Leaves</tissue>
    </source>
</reference>
<dbReference type="Proteomes" id="UP001055811">
    <property type="component" value="Linkage Group LG02"/>
</dbReference>
<proteinExistence type="predicted"/>
<evidence type="ECO:0000313" key="2">
    <source>
        <dbReference type="Proteomes" id="UP001055811"/>
    </source>
</evidence>
<accession>A0ACB9G5C7</accession>
<gene>
    <name evidence="1" type="ORF">L2E82_07441</name>
</gene>
<evidence type="ECO:0000313" key="1">
    <source>
        <dbReference type="EMBL" id="KAI3778265.1"/>
    </source>
</evidence>
<comment type="caution">
    <text evidence="1">The sequence shown here is derived from an EMBL/GenBank/DDBJ whole genome shotgun (WGS) entry which is preliminary data.</text>
</comment>
<name>A0ACB9G5C7_CICIN</name>
<organism evidence="1 2">
    <name type="scientific">Cichorium intybus</name>
    <name type="common">Chicory</name>
    <dbReference type="NCBI Taxonomy" id="13427"/>
    <lineage>
        <taxon>Eukaryota</taxon>
        <taxon>Viridiplantae</taxon>
        <taxon>Streptophyta</taxon>
        <taxon>Embryophyta</taxon>
        <taxon>Tracheophyta</taxon>
        <taxon>Spermatophyta</taxon>
        <taxon>Magnoliopsida</taxon>
        <taxon>eudicotyledons</taxon>
        <taxon>Gunneridae</taxon>
        <taxon>Pentapetalae</taxon>
        <taxon>asterids</taxon>
        <taxon>campanulids</taxon>
        <taxon>Asterales</taxon>
        <taxon>Asteraceae</taxon>
        <taxon>Cichorioideae</taxon>
        <taxon>Cichorieae</taxon>
        <taxon>Cichoriinae</taxon>
        <taxon>Cichorium</taxon>
    </lineage>
</organism>
<keyword evidence="2" id="KW-1185">Reference proteome</keyword>